<accession>A0A5B0X4J5</accession>
<evidence type="ECO:0000313" key="2">
    <source>
        <dbReference type="EMBL" id="KAA1193211.1"/>
    </source>
</evidence>
<proteinExistence type="predicted"/>
<dbReference type="SMART" id="SM00347">
    <property type="entry name" value="HTH_MARR"/>
    <property type="match status" value="2"/>
</dbReference>
<dbReference type="AlphaFoldDB" id="A0A5B0X4J5"/>
<reference evidence="2 3" key="1">
    <citation type="submission" date="2019-09" db="EMBL/GenBank/DDBJ databases">
        <authorList>
            <person name="Chen X.-Y."/>
        </authorList>
    </citation>
    <scope>NUCLEOTIDE SEQUENCE [LARGE SCALE GENOMIC DNA]</scope>
    <source>
        <strain evidence="2 3">NY5</strain>
    </source>
</reference>
<dbReference type="InterPro" id="IPR036388">
    <property type="entry name" value="WH-like_DNA-bd_sf"/>
</dbReference>
<dbReference type="Pfam" id="PF12802">
    <property type="entry name" value="MarR_2"/>
    <property type="match status" value="2"/>
</dbReference>
<feature type="domain" description="HTH marR-type" evidence="1">
    <location>
        <begin position="40"/>
        <end position="141"/>
    </location>
</feature>
<dbReference type="InterPro" id="IPR039422">
    <property type="entry name" value="MarR/SlyA-like"/>
</dbReference>
<dbReference type="RefSeq" id="WP_149610318.1">
    <property type="nucleotide sequence ID" value="NZ_VTUX01000002.1"/>
</dbReference>
<dbReference type="InterPro" id="IPR036390">
    <property type="entry name" value="WH_DNA-bd_sf"/>
</dbReference>
<sequence>MNTAIEHCGLDLETQRQYRDNFARHFLSVTLYIQAEIMAALTLKHGHSNLRLNFAPYITLAGHDGARLSDIAETLGISRQAANQIANQIEAAGYLRRTADRSDGRAKLLTRTPRARALVEQGASEAARLQARFAALTAAGDVEKTTLTLAQLNKHLALLVAREGGDLSLAAVLPRLSDHISTRLQELTMARGHPGLKRSFGSVLMSIGPAGGRIQQIADAHDVSKQAISAIASELEELRYIARLPDPGDARQVILVFTAAGRRLIEDSVASTAQLYSELEALVGKRAFRQAASTLAALYQSLNLGEEIFGHVGDDDIGSIARQLTRQLGDERARALARVILAADPDEPARVSL</sequence>
<evidence type="ECO:0000259" key="1">
    <source>
        <dbReference type="SMART" id="SM00347"/>
    </source>
</evidence>
<dbReference type="SUPFAM" id="SSF46785">
    <property type="entry name" value="Winged helix' DNA-binding domain"/>
    <property type="match status" value="2"/>
</dbReference>
<evidence type="ECO:0000313" key="3">
    <source>
        <dbReference type="Proteomes" id="UP000323708"/>
    </source>
</evidence>
<dbReference type="PANTHER" id="PTHR33164">
    <property type="entry name" value="TRANSCRIPTIONAL REGULATOR, MARR FAMILY"/>
    <property type="match status" value="1"/>
</dbReference>
<dbReference type="GO" id="GO:0006950">
    <property type="term" value="P:response to stress"/>
    <property type="evidence" value="ECO:0007669"/>
    <property type="project" value="TreeGrafter"/>
</dbReference>
<gene>
    <name evidence="2" type="ORF">F0M18_05045</name>
</gene>
<protein>
    <submittedName>
        <fullName evidence="2">MarR family transcriptional regulator</fullName>
    </submittedName>
</protein>
<organism evidence="2 3">
    <name type="scientific">Pseudohalioglobus sediminis</name>
    <dbReference type="NCBI Taxonomy" id="2606449"/>
    <lineage>
        <taxon>Bacteria</taxon>
        <taxon>Pseudomonadati</taxon>
        <taxon>Pseudomonadota</taxon>
        <taxon>Gammaproteobacteria</taxon>
        <taxon>Cellvibrionales</taxon>
        <taxon>Halieaceae</taxon>
        <taxon>Pseudohalioglobus</taxon>
    </lineage>
</organism>
<feature type="domain" description="HTH marR-type" evidence="1">
    <location>
        <begin position="189"/>
        <end position="288"/>
    </location>
</feature>
<comment type="caution">
    <text evidence="2">The sequence shown here is derived from an EMBL/GenBank/DDBJ whole genome shotgun (WGS) entry which is preliminary data.</text>
</comment>
<dbReference type="GO" id="GO:0003700">
    <property type="term" value="F:DNA-binding transcription factor activity"/>
    <property type="evidence" value="ECO:0007669"/>
    <property type="project" value="InterPro"/>
</dbReference>
<name>A0A5B0X4J5_9GAMM</name>
<dbReference type="PANTHER" id="PTHR33164:SF43">
    <property type="entry name" value="HTH-TYPE TRANSCRIPTIONAL REPRESSOR YETL"/>
    <property type="match status" value="1"/>
</dbReference>
<dbReference type="Gene3D" id="1.10.10.10">
    <property type="entry name" value="Winged helix-like DNA-binding domain superfamily/Winged helix DNA-binding domain"/>
    <property type="match status" value="2"/>
</dbReference>
<dbReference type="EMBL" id="VTUX01000002">
    <property type="protein sequence ID" value="KAA1193211.1"/>
    <property type="molecule type" value="Genomic_DNA"/>
</dbReference>
<dbReference type="Proteomes" id="UP000323708">
    <property type="component" value="Unassembled WGS sequence"/>
</dbReference>
<dbReference type="InterPro" id="IPR000835">
    <property type="entry name" value="HTH_MarR-typ"/>
</dbReference>
<keyword evidence="3" id="KW-1185">Reference proteome</keyword>